<dbReference type="AlphaFoldDB" id="A0A1H7R1X9"/>
<dbReference type="PROSITE" id="PS51257">
    <property type="entry name" value="PROKAR_LIPOPROTEIN"/>
    <property type="match status" value="1"/>
</dbReference>
<dbReference type="RefSeq" id="WP_134168197.1">
    <property type="nucleotide sequence ID" value="NZ_FNSR01000001.1"/>
</dbReference>
<keyword evidence="2" id="KW-0732">Signal</keyword>
<proteinExistence type="predicted"/>
<feature type="compositionally biased region" description="Basic and acidic residues" evidence="1">
    <location>
        <begin position="191"/>
        <end position="205"/>
    </location>
</feature>
<name>A0A1H7R1X9_9BURK</name>
<protein>
    <submittedName>
        <fullName evidence="3">Uncharacterized protein</fullName>
    </submittedName>
</protein>
<sequence length="205" mass="21503">MRTTIKAVVAAVACTAALAGCVADGRGGLAFDPNRINATVAVGAQPAYEEVYQPMPTDVYVSTIVDRDVVVVGGNTYLWVTGPDGVRRREFYAHGDHRAEVFHRREELHSVMAHHGGRLPDRPIGRPGGPEHPFAGGPGHPGGPEHPFGAPGHPGAGGPEHGERNDHAFAGAPNRPMPGGPGPGHAPAPNRPEHASKPEHKDKKS</sequence>
<accession>A0A1H7R1X9</accession>
<feature type="compositionally biased region" description="Pro residues" evidence="1">
    <location>
        <begin position="175"/>
        <end position="190"/>
    </location>
</feature>
<gene>
    <name evidence="3" type="ORF">SAMN05192542_10946</name>
</gene>
<keyword evidence="4" id="KW-1185">Reference proteome</keyword>
<evidence type="ECO:0000313" key="4">
    <source>
        <dbReference type="Proteomes" id="UP000199120"/>
    </source>
</evidence>
<evidence type="ECO:0000256" key="2">
    <source>
        <dbReference type="SAM" id="SignalP"/>
    </source>
</evidence>
<organism evidence="3 4">
    <name type="scientific">Paraburkholderia caballeronis</name>
    <dbReference type="NCBI Taxonomy" id="416943"/>
    <lineage>
        <taxon>Bacteria</taxon>
        <taxon>Pseudomonadati</taxon>
        <taxon>Pseudomonadota</taxon>
        <taxon>Betaproteobacteria</taxon>
        <taxon>Burkholderiales</taxon>
        <taxon>Burkholderiaceae</taxon>
        <taxon>Paraburkholderia</taxon>
    </lineage>
</organism>
<feature type="signal peptide" evidence="2">
    <location>
        <begin position="1"/>
        <end position="19"/>
    </location>
</feature>
<reference evidence="4" key="1">
    <citation type="submission" date="2016-10" db="EMBL/GenBank/DDBJ databases">
        <authorList>
            <person name="Varghese N."/>
            <person name="Submissions S."/>
        </authorList>
    </citation>
    <scope>NUCLEOTIDE SEQUENCE [LARGE SCALE GENOMIC DNA]</scope>
    <source>
        <strain evidence="4">LMG 26416</strain>
    </source>
</reference>
<feature type="region of interest" description="Disordered" evidence="1">
    <location>
        <begin position="113"/>
        <end position="205"/>
    </location>
</feature>
<dbReference type="EMBL" id="FOAJ01000009">
    <property type="protein sequence ID" value="SEL53587.1"/>
    <property type="molecule type" value="Genomic_DNA"/>
</dbReference>
<evidence type="ECO:0000313" key="3">
    <source>
        <dbReference type="EMBL" id="SEL53587.1"/>
    </source>
</evidence>
<feature type="chain" id="PRO_5030029202" evidence="2">
    <location>
        <begin position="20"/>
        <end position="205"/>
    </location>
</feature>
<dbReference type="Proteomes" id="UP000199120">
    <property type="component" value="Unassembled WGS sequence"/>
</dbReference>
<evidence type="ECO:0000256" key="1">
    <source>
        <dbReference type="SAM" id="MobiDB-lite"/>
    </source>
</evidence>